<dbReference type="InterPro" id="IPR011333">
    <property type="entry name" value="SKP1/BTB/POZ_sf"/>
</dbReference>
<dbReference type="Gene3D" id="3.30.710.10">
    <property type="entry name" value="Potassium Channel Kv1.1, Chain A"/>
    <property type="match status" value="1"/>
</dbReference>
<evidence type="ECO:0000313" key="4">
    <source>
        <dbReference type="Proteomes" id="UP000383932"/>
    </source>
</evidence>
<dbReference type="AlphaFoldDB" id="A0A5N5QD65"/>
<feature type="compositionally biased region" description="Low complexity" evidence="1">
    <location>
        <begin position="13"/>
        <end position="23"/>
    </location>
</feature>
<proteinExistence type="predicted"/>
<feature type="region of interest" description="Disordered" evidence="1">
    <location>
        <begin position="1"/>
        <end position="65"/>
    </location>
</feature>
<dbReference type="SUPFAM" id="SSF54695">
    <property type="entry name" value="POZ domain"/>
    <property type="match status" value="1"/>
</dbReference>
<organism evidence="3 4">
    <name type="scientific">Ceratobasidium theobromae</name>
    <dbReference type="NCBI Taxonomy" id="1582974"/>
    <lineage>
        <taxon>Eukaryota</taxon>
        <taxon>Fungi</taxon>
        <taxon>Dikarya</taxon>
        <taxon>Basidiomycota</taxon>
        <taxon>Agaricomycotina</taxon>
        <taxon>Agaricomycetes</taxon>
        <taxon>Cantharellales</taxon>
        <taxon>Ceratobasidiaceae</taxon>
        <taxon>Ceratobasidium</taxon>
    </lineage>
</organism>
<evidence type="ECO:0000259" key="2">
    <source>
        <dbReference type="SMART" id="SM00225"/>
    </source>
</evidence>
<keyword evidence="4" id="KW-1185">Reference proteome</keyword>
<feature type="compositionally biased region" description="Acidic residues" evidence="1">
    <location>
        <begin position="49"/>
        <end position="60"/>
    </location>
</feature>
<reference evidence="3 4" key="1">
    <citation type="journal article" date="2019" name="Fungal Biol. Biotechnol.">
        <title>Draft genome sequence of fastidious pathogen Ceratobasidium theobromae, which causes vascular-streak dieback in Theobroma cacao.</title>
        <authorList>
            <person name="Ali S.S."/>
            <person name="Asman A."/>
            <person name="Shao J."/>
            <person name="Firmansyah A.P."/>
            <person name="Susilo A.W."/>
            <person name="Rosmana A."/>
            <person name="McMahon P."/>
            <person name="Junaid M."/>
            <person name="Guest D."/>
            <person name="Kheng T.Y."/>
            <person name="Meinhardt L.W."/>
            <person name="Bailey B.A."/>
        </authorList>
    </citation>
    <scope>NUCLEOTIDE SEQUENCE [LARGE SCALE GENOMIC DNA]</scope>
    <source>
        <strain evidence="3 4">CT2</strain>
    </source>
</reference>
<evidence type="ECO:0000256" key="1">
    <source>
        <dbReference type="SAM" id="MobiDB-lite"/>
    </source>
</evidence>
<dbReference type="CDD" id="cd18186">
    <property type="entry name" value="BTB_POZ_ZBTB_KLHL-like"/>
    <property type="match status" value="1"/>
</dbReference>
<accession>A0A5N5QD65</accession>
<dbReference type="Proteomes" id="UP000383932">
    <property type="component" value="Unassembled WGS sequence"/>
</dbReference>
<dbReference type="SMART" id="SM00225">
    <property type="entry name" value="BTB"/>
    <property type="match status" value="1"/>
</dbReference>
<protein>
    <submittedName>
        <fullName evidence="3">BTB/POZ domain containing protein</fullName>
    </submittedName>
</protein>
<feature type="domain" description="BTB" evidence="2">
    <location>
        <begin position="73"/>
        <end position="209"/>
    </location>
</feature>
<dbReference type="InterPro" id="IPR000210">
    <property type="entry name" value="BTB/POZ_dom"/>
</dbReference>
<comment type="caution">
    <text evidence="3">The sequence shown here is derived from an EMBL/GenBank/DDBJ whole genome shotgun (WGS) entry which is preliminary data.</text>
</comment>
<dbReference type="OrthoDB" id="3238373at2759"/>
<dbReference type="EMBL" id="SSOP01000249">
    <property type="protein sequence ID" value="KAB5589604.1"/>
    <property type="molecule type" value="Genomic_DNA"/>
</dbReference>
<name>A0A5N5QD65_9AGAM</name>
<sequence length="443" mass="50917">MPKRLNDNEDSGSESLSLDLRLSPNKRSKTENTGDSEPTVVDSSSLSDAPDEESEEEDSVDPVRDEEFYFEDGSVVLLVDDILFKVHASILKSQSDVLEKMLSMPLVGVEADVNAGTEAEGNANEERKGTCDENPIVIPEMEPIHFRNFMKMIYYPPSAKFFLTICLTDKNKENAWQNFKFYSDVARLSHRFGVTDTEQWARSQLKRLIRIRTKDISSQAEGDDPFSYFLNALWYAGAISDFRLLSGVRNLIQQFCTEPDYLPNDDLVSLLRTPDLREKDPPLFGFLFTLLLSFGHEIWDTDLFTRTDRMAFFSAQCYLTPFPSLLTAFLETPLFVRPTSAATFSKILAENPAKKPCANKCHQAAFTAWEAEFDDSYYEDVNSKEILTAIGILAVLPERRLRFFDQLRTNKCTQYCYWRVVDQLDRDINRLYTRLAEYYQEIE</sequence>
<gene>
    <name evidence="3" type="ORF">CTheo_6956</name>
</gene>
<evidence type="ECO:0000313" key="3">
    <source>
        <dbReference type="EMBL" id="KAB5589604.1"/>
    </source>
</evidence>